<reference evidence="10 11" key="1">
    <citation type="submission" date="2020-10" db="EMBL/GenBank/DDBJ databases">
        <title>Draft genome of Ramlibacter aquaticus LMG 30558.</title>
        <authorList>
            <person name="Props R."/>
        </authorList>
    </citation>
    <scope>NUCLEOTIDE SEQUENCE [LARGE SCALE GENOMIC DNA]</scope>
    <source>
        <strain evidence="10 11">LMG 30558</strain>
    </source>
</reference>
<evidence type="ECO:0000256" key="5">
    <source>
        <dbReference type="ARBA" id="ARBA00022643"/>
    </source>
</evidence>
<keyword evidence="5" id="KW-0288">FMN</keyword>
<dbReference type="InterPro" id="IPR013785">
    <property type="entry name" value="Aldolase_TIM"/>
</dbReference>
<dbReference type="PANTHER" id="PTHR42747">
    <property type="entry name" value="NITRONATE MONOOXYGENASE-RELATED"/>
    <property type="match status" value="1"/>
</dbReference>
<evidence type="ECO:0000313" key="11">
    <source>
        <dbReference type="Proteomes" id="UP000715965"/>
    </source>
</evidence>
<accession>A0ABR9SH06</accession>
<organism evidence="10 11">
    <name type="scientific">Ramlibacter aquaticus</name>
    <dbReference type="NCBI Taxonomy" id="2780094"/>
    <lineage>
        <taxon>Bacteria</taxon>
        <taxon>Pseudomonadati</taxon>
        <taxon>Pseudomonadota</taxon>
        <taxon>Betaproteobacteria</taxon>
        <taxon>Burkholderiales</taxon>
        <taxon>Comamonadaceae</taxon>
        <taxon>Ramlibacter</taxon>
    </lineage>
</organism>
<comment type="caution">
    <text evidence="10">The sequence shown here is derived from an EMBL/GenBank/DDBJ whole genome shotgun (WGS) entry which is preliminary data.</text>
</comment>
<protein>
    <recommendedName>
        <fullName evidence="8">Propionate 3-nitronate monooxygenase</fullName>
    </recommendedName>
</protein>
<name>A0ABR9SH06_9BURK</name>
<keyword evidence="3" id="KW-0216">Detoxification</keyword>
<evidence type="ECO:0000256" key="1">
    <source>
        <dbReference type="ARBA" id="ARBA00001917"/>
    </source>
</evidence>
<evidence type="ECO:0000256" key="8">
    <source>
        <dbReference type="ARBA" id="ARBA00031155"/>
    </source>
</evidence>
<dbReference type="SUPFAM" id="SSF51412">
    <property type="entry name" value="Inosine monophosphate dehydrogenase (IMPDH)"/>
    <property type="match status" value="1"/>
</dbReference>
<evidence type="ECO:0000256" key="3">
    <source>
        <dbReference type="ARBA" id="ARBA00022575"/>
    </source>
</evidence>
<evidence type="ECO:0000313" key="10">
    <source>
        <dbReference type="EMBL" id="MBE7941598.1"/>
    </source>
</evidence>
<dbReference type="Pfam" id="PF03060">
    <property type="entry name" value="NMO"/>
    <property type="match status" value="1"/>
</dbReference>
<evidence type="ECO:0000256" key="7">
    <source>
        <dbReference type="ARBA" id="ARBA00023033"/>
    </source>
</evidence>
<dbReference type="CDD" id="cd04730">
    <property type="entry name" value="NPD_like"/>
    <property type="match status" value="1"/>
</dbReference>
<sequence>MRLEQLWGTRVPLIQAPMAGVQDSRLALAVGAAGALGSLPAAMMDTQRLARELRALADSGLPYNANFFCHVPPVPDAAVEAAWRGTLAPYYRELDVPLDAAGGGRRPFDAEAAEVLEDFRPTVVSFHFGLPAADLLARVKARGAMVASSATTLREALWLQENGADAIIAQGLEAGGHRGHFLDRDPARQSGTLALLSQLGGRVSLPVIAAGGIADAGDVRAALAAGASAVQVGTAFLLCDEATTGPLHRARLQDLAAPTALTNLFSGGLARGLYNRAMRELGAVNPKAPPFPLASAAMAPLRTQAEAVGRDDFTPLWSGTNRKGCRTGPAAAVVQALAAGWTAAG</sequence>
<comment type="similarity">
    <text evidence="2">Belongs to the nitronate monooxygenase family. NMO class I subfamily.</text>
</comment>
<evidence type="ECO:0000256" key="6">
    <source>
        <dbReference type="ARBA" id="ARBA00023002"/>
    </source>
</evidence>
<comment type="cofactor">
    <cofactor evidence="1">
        <name>FMN</name>
        <dbReference type="ChEBI" id="CHEBI:58210"/>
    </cofactor>
</comment>
<keyword evidence="6" id="KW-0560">Oxidoreductase</keyword>
<keyword evidence="4" id="KW-0285">Flavoprotein</keyword>
<keyword evidence="11" id="KW-1185">Reference proteome</keyword>
<dbReference type="Proteomes" id="UP000715965">
    <property type="component" value="Unassembled WGS sequence"/>
</dbReference>
<evidence type="ECO:0000256" key="4">
    <source>
        <dbReference type="ARBA" id="ARBA00022630"/>
    </source>
</evidence>
<proteinExistence type="inferred from homology"/>
<dbReference type="EMBL" id="JADDOJ010000056">
    <property type="protein sequence ID" value="MBE7941598.1"/>
    <property type="molecule type" value="Genomic_DNA"/>
</dbReference>
<dbReference type="RefSeq" id="WP_193781133.1">
    <property type="nucleotide sequence ID" value="NZ_JADDOJ010000056.1"/>
</dbReference>
<dbReference type="PANTHER" id="PTHR42747:SF3">
    <property type="entry name" value="NITRONATE MONOOXYGENASE-RELATED"/>
    <property type="match status" value="1"/>
</dbReference>
<keyword evidence="7 10" id="KW-0503">Monooxygenase</keyword>
<evidence type="ECO:0000256" key="2">
    <source>
        <dbReference type="ARBA" id="ARBA00009881"/>
    </source>
</evidence>
<dbReference type="GO" id="GO:0004497">
    <property type="term" value="F:monooxygenase activity"/>
    <property type="evidence" value="ECO:0007669"/>
    <property type="project" value="UniProtKB-KW"/>
</dbReference>
<dbReference type="InterPro" id="IPR004136">
    <property type="entry name" value="NMO"/>
</dbReference>
<evidence type="ECO:0000256" key="9">
    <source>
        <dbReference type="ARBA" id="ARBA00049401"/>
    </source>
</evidence>
<gene>
    <name evidence="10" type="ORF">IM725_13545</name>
</gene>
<dbReference type="Gene3D" id="3.20.20.70">
    <property type="entry name" value="Aldolase class I"/>
    <property type="match status" value="1"/>
</dbReference>
<comment type="catalytic activity">
    <reaction evidence="9">
        <text>3 propionate 3-nitronate + 3 O2 + H2O = 3 3-oxopropanoate + 2 nitrate + nitrite + H2O2 + 3 H(+)</text>
        <dbReference type="Rhea" id="RHEA:57332"/>
        <dbReference type="ChEBI" id="CHEBI:15377"/>
        <dbReference type="ChEBI" id="CHEBI:15378"/>
        <dbReference type="ChEBI" id="CHEBI:15379"/>
        <dbReference type="ChEBI" id="CHEBI:16240"/>
        <dbReference type="ChEBI" id="CHEBI:16301"/>
        <dbReference type="ChEBI" id="CHEBI:17632"/>
        <dbReference type="ChEBI" id="CHEBI:33190"/>
        <dbReference type="ChEBI" id="CHEBI:136067"/>
    </reaction>
</comment>